<evidence type="ECO:0000256" key="1">
    <source>
        <dbReference type="ARBA" id="ARBA00010541"/>
    </source>
</evidence>
<dbReference type="PRINTS" id="PR00834">
    <property type="entry name" value="PROTEASES2C"/>
</dbReference>
<dbReference type="InterPro" id="IPR039245">
    <property type="entry name" value="TYSND1/DEG15"/>
</dbReference>
<dbReference type="Proteomes" id="UP000243459">
    <property type="component" value="Chromosome 3"/>
</dbReference>
<dbReference type="InterPro" id="IPR043504">
    <property type="entry name" value="Peptidase_S1_PA_chymotrypsin"/>
</dbReference>
<dbReference type="OrthoDB" id="17845at2759"/>
<sequence length="709" mass="76256">MEVTEIAQSARNFSVMVRIQGPDPKGLKMRKHAFHLHQAGTTSLSASGLLIPEGSLSNPPPILEHIASINNHAGAIVVSTASIIEPFLTAQHRDNPTKENFPKLIPSACIDVLVEGRKEGINNDNSGASPRWVPSQLLALVDVPASSDALMSLIGAQGGPCEQTSWELSWSLANKNNDPKTGDSASYRQVENDLKFSEESYRKLSLDESYSATVMAKTVTRIAFLGVSSLDIKGVRNIGISHLQKRGDFLLVMGSPFGVLSPWHFYNSISVGTVANCYPAGSNHSSLLMADIHGLPGMEGGPVFDNKGFLTGILTRPLRQRGGIAEIQLVIPWDAIATARSNILQKQSQRIDGSINRVQKASVYASNKVGSPVEDLSLSESSLERAIPSIALVTVGEGAWASGVVLSSHGLILTNAHILEPWRFGKTSLLGSMDKYAASSSYENYLDSVTNEHEASFLNSNYRSYGKISVCLCHREQRMWYGARVVYVSKGPWDVALLQTESIPYHPCPITPEFVCPAIGSTVHVIGHGLLGARSDLSPSASSGVLANIVRVPESNSVRESSIVGTDRRNAPVMLQTTAAVHPGASGGAVVNSNGRLIGLVTCNARHGGGTIIPHLNFSIPCSALDPIFKFSDKQELATLQVLDSPNELLSSIWALMPPPSTGIQALPKKNDKKATGSRFSQFLAEQHSDMTALKDQKHLIVSKFRSKI</sequence>
<organism evidence="2 3">
    <name type="scientific">Asparagus officinalis</name>
    <name type="common">Garden asparagus</name>
    <dbReference type="NCBI Taxonomy" id="4686"/>
    <lineage>
        <taxon>Eukaryota</taxon>
        <taxon>Viridiplantae</taxon>
        <taxon>Streptophyta</taxon>
        <taxon>Embryophyta</taxon>
        <taxon>Tracheophyta</taxon>
        <taxon>Spermatophyta</taxon>
        <taxon>Magnoliopsida</taxon>
        <taxon>Liliopsida</taxon>
        <taxon>Asparagales</taxon>
        <taxon>Asparagaceae</taxon>
        <taxon>Asparagoideae</taxon>
        <taxon>Asparagus</taxon>
    </lineage>
</organism>
<dbReference type="PANTHER" id="PTHR21004:SF0">
    <property type="entry name" value="PEROXISOMAL LEADER PEPTIDE-PROCESSING PROTEASE"/>
    <property type="match status" value="1"/>
</dbReference>
<dbReference type="FunFam" id="2.40.10.10:FF:000074">
    <property type="entry name" value="glyoxysomal processing protease, glyoxysomal-like"/>
    <property type="match status" value="1"/>
</dbReference>
<gene>
    <name evidence="2" type="ORF">A4U43_C03F11480</name>
</gene>
<dbReference type="EMBL" id="CM007383">
    <property type="protein sequence ID" value="ONK74921.1"/>
    <property type="molecule type" value="Genomic_DNA"/>
</dbReference>
<dbReference type="GO" id="GO:0005777">
    <property type="term" value="C:peroxisome"/>
    <property type="evidence" value="ECO:0007669"/>
    <property type="project" value="InterPro"/>
</dbReference>
<evidence type="ECO:0000313" key="3">
    <source>
        <dbReference type="Proteomes" id="UP000243459"/>
    </source>
</evidence>
<protein>
    <recommendedName>
        <fullName evidence="4">Glyoxysomal processing protease, glyoxysomal</fullName>
    </recommendedName>
</protein>
<dbReference type="GO" id="GO:0004252">
    <property type="term" value="F:serine-type endopeptidase activity"/>
    <property type="evidence" value="ECO:0007669"/>
    <property type="project" value="InterPro"/>
</dbReference>
<evidence type="ECO:0008006" key="4">
    <source>
        <dbReference type="Google" id="ProtNLM"/>
    </source>
</evidence>
<proteinExistence type="inferred from homology"/>
<dbReference type="InterPro" id="IPR009003">
    <property type="entry name" value="Peptidase_S1_PA"/>
</dbReference>
<accession>A0A5P1FE59</accession>
<dbReference type="PANTHER" id="PTHR21004">
    <property type="entry name" value="SERINE PROTEASE-RELATED"/>
    <property type="match status" value="1"/>
</dbReference>
<evidence type="ECO:0000313" key="2">
    <source>
        <dbReference type="EMBL" id="ONK74921.1"/>
    </source>
</evidence>
<dbReference type="OMA" id="IELCAIR"/>
<reference evidence="3" key="1">
    <citation type="journal article" date="2017" name="Nat. Commun.">
        <title>The asparagus genome sheds light on the origin and evolution of a young Y chromosome.</title>
        <authorList>
            <person name="Harkess A."/>
            <person name="Zhou J."/>
            <person name="Xu C."/>
            <person name="Bowers J.E."/>
            <person name="Van der Hulst R."/>
            <person name="Ayyampalayam S."/>
            <person name="Mercati F."/>
            <person name="Riccardi P."/>
            <person name="McKain M.R."/>
            <person name="Kakrana A."/>
            <person name="Tang H."/>
            <person name="Ray J."/>
            <person name="Groenendijk J."/>
            <person name="Arikit S."/>
            <person name="Mathioni S.M."/>
            <person name="Nakano M."/>
            <person name="Shan H."/>
            <person name="Telgmann-Rauber A."/>
            <person name="Kanno A."/>
            <person name="Yue Z."/>
            <person name="Chen H."/>
            <person name="Li W."/>
            <person name="Chen Y."/>
            <person name="Xu X."/>
            <person name="Zhang Y."/>
            <person name="Luo S."/>
            <person name="Chen H."/>
            <person name="Gao J."/>
            <person name="Mao Z."/>
            <person name="Pires J.C."/>
            <person name="Luo M."/>
            <person name="Kudrna D."/>
            <person name="Wing R.A."/>
            <person name="Meyers B.C."/>
            <person name="Yi K."/>
            <person name="Kong H."/>
            <person name="Lavrijsen P."/>
            <person name="Sunseri F."/>
            <person name="Falavigna A."/>
            <person name="Ye Y."/>
            <person name="Leebens-Mack J.H."/>
            <person name="Chen G."/>
        </authorList>
    </citation>
    <scope>NUCLEOTIDE SEQUENCE [LARGE SCALE GENOMIC DNA]</scope>
    <source>
        <strain evidence="3">cv. DH0086</strain>
    </source>
</reference>
<dbReference type="Gramene" id="ONK74921">
    <property type="protein sequence ID" value="ONK74921"/>
    <property type="gene ID" value="A4U43_C03F11480"/>
</dbReference>
<name>A0A5P1FE59_ASPOF</name>
<comment type="similarity">
    <text evidence="1">Belongs to the peptidase S1C family.</text>
</comment>
<dbReference type="InterPro" id="IPR001940">
    <property type="entry name" value="Peptidase_S1C"/>
</dbReference>
<dbReference type="Gene3D" id="2.40.10.10">
    <property type="entry name" value="Trypsin-like serine proteases"/>
    <property type="match status" value="3"/>
</dbReference>
<dbReference type="GO" id="GO:0016485">
    <property type="term" value="P:protein processing"/>
    <property type="evidence" value="ECO:0007669"/>
    <property type="project" value="InterPro"/>
</dbReference>
<keyword evidence="3" id="KW-1185">Reference proteome</keyword>
<dbReference type="Pfam" id="PF13365">
    <property type="entry name" value="Trypsin_2"/>
    <property type="match status" value="2"/>
</dbReference>
<dbReference type="FunFam" id="2.40.10.10:FF:000096">
    <property type="entry name" value="Glyoxysomal processing protease glyoxysomal"/>
    <property type="match status" value="1"/>
</dbReference>
<dbReference type="SUPFAM" id="SSF50494">
    <property type="entry name" value="Trypsin-like serine proteases"/>
    <property type="match status" value="2"/>
</dbReference>
<dbReference type="AlphaFoldDB" id="A0A5P1FE59"/>